<dbReference type="AlphaFoldDB" id="A0A9D9DQ86"/>
<keyword evidence="1" id="KW-0328">Glycosyltransferase</keyword>
<dbReference type="InterPro" id="IPR029044">
    <property type="entry name" value="Nucleotide-diphossugar_trans"/>
</dbReference>
<evidence type="ECO:0000313" key="4">
    <source>
        <dbReference type="EMBL" id="MBO8430783.1"/>
    </source>
</evidence>
<dbReference type="Gene3D" id="3.90.550.10">
    <property type="entry name" value="Spore Coat Polysaccharide Biosynthesis Protein SpsA, Chain A"/>
    <property type="match status" value="1"/>
</dbReference>
<evidence type="ECO:0000256" key="2">
    <source>
        <dbReference type="ARBA" id="ARBA00022679"/>
    </source>
</evidence>
<evidence type="ECO:0000256" key="1">
    <source>
        <dbReference type="ARBA" id="ARBA00022676"/>
    </source>
</evidence>
<comment type="caution">
    <text evidence="4">The sequence shown here is derived from an EMBL/GenBank/DDBJ whole genome shotgun (WGS) entry which is preliminary data.</text>
</comment>
<reference evidence="4" key="2">
    <citation type="journal article" date="2021" name="PeerJ">
        <title>Extensive microbial diversity within the chicken gut microbiome revealed by metagenomics and culture.</title>
        <authorList>
            <person name="Gilroy R."/>
            <person name="Ravi A."/>
            <person name="Getino M."/>
            <person name="Pursley I."/>
            <person name="Horton D.L."/>
            <person name="Alikhan N.F."/>
            <person name="Baker D."/>
            <person name="Gharbi K."/>
            <person name="Hall N."/>
            <person name="Watson M."/>
            <person name="Adriaenssens E.M."/>
            <person name="Foster-Nyarko E."/>
            <person name="Jarju S."/>
            <person name="Secka A."/>
            <person name="Antonio M."/>
            <person name="Oren A."/>
            <person name="Chaudhuri R.R."/>
            <person name="La Ragione R."/>
            <person name="Hildebrand F."/>
            <person name="Pallen M.J."/>
        </authorList>
    </citation>
    <scope>NUCLEOTIDE SEQUENCE</scope>
    <source>
        <strain evidence="4">10192</strain>
    </source>
</reference>
<dbReference type="InterPro" id="IPR001173">
    <property type="entry name" value="Glyco_trans_2-like"/>
</dbReference>
<organism evidence="4 5">
    <name type="scientific">Candidatus Scatousia excrementipullorum</name>
    <dbReference type="NCBI Taxonomy" id="2840936"/>
    <lineage>
        <taxon>Bacteria</taxon>
        <taxon>Candidatus Scatousia</taxon>
    </lineage>
</organism>
<protein>
    <submittedName>
        <fullName evidence="4">Glycosyltransferase family 2 protein</fullName>
    </submittedName>
</protein>
<accession>A0A9D9DQ86</accession>
<evidence type="ECO:0000259" key="3">
    <source>
        <dbReference type="Pfam" id="PF00535"/>
    </source>
</evidence>
<dbReference type="Pfam" id="PF00535">
    <property type="entry name" value="Glycos_transf_2"/>
    <property type="match status" value="1"/>
</dbReference>
<evidence type="ECO:0000313" key="5">
    <source>
        <dbReference type="Proteomes" id="UP000823632"/>
    </source>
</evidence>
<dbReference type="Proteomes" id="UP000823632">
    <property type="component" value="Unassembled WGS sequence"/>
</dbReference>
<dbReference type="CDD" id="cd00761">
    <property type="entry name" value="Glyco_tranf_GTA_type"/>
    <property type="match status" value="1"/>
</dbReference>
<keyword evidence="2" id="KW-0808">Transferase</keyword>
<dbReference type="PANTHER" id="PTHR22916">
    <property type="entry name" value="GLYCOSYLTRANSFERASE"/>
    <property type="match status" value="1"/>
</dbReference>
<name>A0A9D9DQ86_9BACT</name>
<reference evidence="4" key="1">
    <citation type="submission" date="2020-10" db="EMBL/GenBank/DDBJ databases">
        <authorList>
            <person name="Gilroy R."/>
        </authorList>
    </citation>
    <scope>NUCLEOTIDE SEQUENCE</scope>
    <source>
        <strain evidence="4">10192</strain>
    </source>
</reference>
<dbReference type="EMBL" id="JADIND010000111">
    <property type="protein sequence ID" value="MBO8430783.1"/>
    <property type="molecule type" value="Genomic_DNA"/>
</dbReference>
<feature type="domain" description="Glycosyltransferase 2-like" evidence="3">
    <location>
        <begin position="6"/>
        <end position="153"/>
    </location>
</feature>
<gene>
    <name evidence="4" type="ORF">IAC76_05290</name>
</gene>
<dbReference type="PANTHER" id="PTHR22916:SF51">
    <property type="entry name" value="GLYCOSYLTRANSFERASE EPSH-RELATED"/>
    <property type="match status" value="1"/>
</dbReference>
<proteinExistence type="predicted"/>
<dbReference type="GO" id="GO:0016757">
    <property type="term" value="F:glycosyltransferase activity"/>
    <property type="evidence" value="ECO:0007669"/>
    <property type="project" value="UniProtKB-KW"/>
</dbReference>
<dbReference type="SUPFAM" id="SSF53448">
    <property type="entry name" value="Nucleotide-diphospho-sugar transferases"/>
    <property type="match status" value="1"/>
</dbReference>
<sequence>METNISIIVPVFNAENYLFRCLCSLISQTYGFIEIICINDGSTDHSAEILERFACLDSRIKVIYQENLGPAAARNKGLEAATGKYVMFCDADDSYEHDMCEKMFNAMLIHNVDLVMCDCRVNTTPYANFRQENDILYHRLKLTGYNFIDSKIYNSVNVVLWNKILKMSMIKKYNIKFPDGYEHDDACFILKYLAVSTLYYGLDEVLYNYNICNPESLMAKVYKRNNYGKKLDFLYAYYDVLQFILKNPVRKEIAEGFKHMYVNQINHFSQFLNNREQAAMLAILHGQLEDIEFFENNKLINSIKEGNLKKARIYLNRKSKMTFWQQIFSLKNKSDRIKMLTVLGVGIPLPRKSSRAGLYKVNYTNKVCKCSNDARQVLKC</sequence>